<dbReference type="EMBL" id="JAAWVT010000003">
    <property type="protein sequence ID" value="NKG20832.1"/>
    <property type="molecule type" value="Genomic_DNA"/>
</dbReference>
<sequence length="235" mass="24975">MGTPVSSPRLGLEPIAEIGQKMAALVAGFAAASELLPMALLDAAGCATFLGLLERLQRKIAYTQLVITARADATQIHRLDPLLAHEIDLMVADPQCLANGEKQIPSEVLREGMAPQRNTQAFMQAHLHISAPEARRRLTGAKLLVAPDPHDMAVDVLPAASRYPILAQAAADGSADVGNLITVAGQLDSMQPRIEPRADAATLNTAIEETLVHEARTGEPKSCGKALRDWGKLSC</sequence>
<organism evidence="1 2">
    <name type="scientific">Paeniglutamicibacter terrestris</name>
    <dbReference type="NCBI Taxonomy" id="2723403"/>
    <lineage>
        <taxon>Bacteria</taxon>
        <taxon>Bacillati</taxon>
        <taxon>Actinomycetota</taxon>
        <taxon>Actinomycetes</taxon>
        <taxon>Micrococcales</taxon>
        <taxon>Micrococcaceae</taxon>
        <taxon>Paeniglutamicibacter</taxon>
    </lineage>
</organism>
<keyword evidence="2" id="KW-1185">Reference proteome</keyword>
<gene>
    <name evidence="1" type="ORF">HED64_08945</name>
</gene>
<dbReference type="RefSeq" id="WP_168151683.1">
    <property type="nucleotide sequence ID" value="NZ_JAAWVT010000003.1"/>
</dbReference>
<proteinExistence type="predicted"/>
<accession>A0ABX1G3K4</accession>
<protein>
    <submittedName>
        <fullName evidence="1">Uncharacterized protein</fullName>
    </submittedName>
</protein>
<comment type="caution">
    <text evidence="1">The sequence shown here is derived from an EMBL/GenBank/DDBJ whole genome shotgun (WGS) entry which is preliminary data.</text>
</comment>
<evidence type="ECO:0000313" key="2">
    <source>
        <dbReference type="Proteomes" id="UP000746595"/>
    </source>
</evidence>
<reference evidence="1 2" key="1">
    <citation type="submission" date="2020-04" db="EMBL/GenBank/DDBJ databases">
        <title>Paeniglutamicibacter sp. ANT13_2, a novel actinomycete isolated from sediment in Antarctica.</title>
        <authorList>
            <person name="Sakdapetsiri C."/>
            <person name="Pinyakong O."/>
        </authorList>
    </citation>
    <scope>NUCLEOTIDE SEQUENCE [LARGE SCALE GENOMIC DNA]</scope>
    <source>
        <strain evidence="1 2">ANT13_2</strain>
    </source>
</reference>
<evidence type="ECO:0000313" key="1">
    <source>
        <dbReference type="EMBL" id="NKG20832.1"/>
    </source>
</evidence>
<name>A0ABX1G3K4_9MICC</name>
<dbReference type="Proteomes" id="UP000746595">
    <property type="component" value="Unassembled WGS sequence"/>
</dbReference>